<dbReference type="Gene3D" id="3.20.20.140">
    <property type="entry name" value="Metal-dependent hydrolases"/>
    <property type="match status" value="1"/>
</dbReference>
<comment type="similarity">
    <text evidence="1">Belongs to the metallo-dependent hydrolases superfamily.</text>
</comment>
<keyword evidence="4" id="KW-1185">Reference proteome</keyword>
<dbReference type="InterPro" id="IPR006680">
    <property type="entry name" value="Amidohydro-rel"/>
</dbReference>
<evidence type="ECO:0000313" key="4">
    <source>
        <dbReference type="Proteomes" id="UP001287059"/>
    </source>
</evidence>
<protein>
    <submittedName>
        <fullName evidence="3">Amidohydrolase family protein</fullName>
    </submittedName>
</protein>
<organism evidence="3 4">
    <name type="scientific">Mesorhizobium album</name>
    <dbReference type="NCBI Taxonomy" id="3072314"/>
    <lineage>
        <taxon>Bacteria</taxon>
        <taxon>Pseudomonadati</taxon>
        <taxon>Pseudomonadota</taxon>
        <taxon>Alphaproteobacteria</taxon>
        <taxon>Hyphomicrobiales</taxon>
        <taxon>Phyllobacteriaceae</taxon>
        <taxon>Mesorhizobium</taxon>
    </lineage>
</organism>
<evidence type="ECO:0000313" key="3">
    <source>
        <dbReference type="EMBL" id="MDX8479825.1"/>
    </source>
</evidence>
<sequence>MDKKARMTSIEESWAIVDTHQHFQSLSDAAYPWLDSDRPQPLEGDLGPIRRDYLPADYRRDMEDLGIVKTVHVQNGRNPHDPLDETRWLSALARQEGMPDAIVAYADLSTPGVERLLEAHAGFPRVRGIRQILNWHDEPHLCSAPAPDLMESAQWRRGFARLAPLGLSFDLQLYWPQMDMALALARAFPDTMIVLEHFGMVADRSADGLAAWRAAMQRLIVRRHLGWDFCCIRGLRRLTLVSNRIGKGCSLLPMPRRRQR</sequence>
<dbReference type="InterPro" id="IPR052350">
    <property type="entry name" value="Metallo-dep_Lactonases"/>
</dbReference>
<accession>A0ABU4Y170</accession>
<feature type="domain" description="Amidohydrolase-related" evidence="2">
    <location>
        <begin position="17"/>
        <end position="231"/>
    </location>
</feature>
<dbReference type="Pfam" id="PF04909">
    <property type="entry name" value="Amidohydro_2"/>
    <property type="match status" value="1"/>
</dbReference>
<proteinExistence type="inferred from homology"/>
<dbReference type="Proteomes" id="UP001287059">
    <property type="component" value="Unassembled WGS sequence"/>
</dbReference>
<dbReference type="RefSeq" id="WP_320288144.1">
    <property type="nucleotide sequence ID" value="NZ_JAVIIW010000016.1"/>
</dbReference>
<evidence type="ECO:0000259" key="2">
    <source>
        <dbReference type="Pfam" id="PF04909"/>
    </source>
</evidence>
<dbReference type="PANTHER" id="PTHR43569">
    <property type="entry name" value="AMIDOHYDROLASE"/>
    <property type="match status" value="1"/>
</dbReference>
<dbReference type="InterPro" id="IPR032466">
    <property type="entry name" value="Metal_Hydrolase"/>
</dbReference>
<dbReference type="PANTHER" id="PTHR43569:SF1">
    <property type="entry name" value="BLL3371 PROTEIN"/>
    <property type="match status" value="1"/>
</dbReference>
<reference evidence="3 4" key="1">
    <citation type="submission" date="2023-08" db="EMBL/GenBank/DDBJ databases">
        <title>Implementing the SeqCode for naming new Mesorhizobium species isolated from Vachellia karroo root nodules.</title>
        <authorList>
            <person name="Van Lill M."/>
        </authorList>
    </citation>
    <scope>NUCLEOTIDE SEQUENCE [LARGE SCALE GENOMIC DNA]</scope>
    <source>
        <strain evidence="3 4">VK24D</strain>
    </source>
</reference>
<name>A0ABU4Y170_9HYPH</name>
<evidence type="ECO:0000256" key="1">
    <source>
        <dbReference type="ARBA" id="ARBA00038310"/>
    </source>
</evidence>
<dbReference type="EMBL" id="JAVIIW010000016">
    <property type="protein sequence ID" value="MDX8479825.1"/>
    <property type="molecule type" value="Genomic_DNA"/>
</dbReference>
<comment type="caution">
    <text evidence="3">The sequence shown here is derived from an EMBL/GenBank/DDBJ whole genome shotgun (WGS) entry which is preliminary data.</text>
</comment>
<dbReference type="SUPFAM" id="SSF51556">
    <property type="entry name" value="Metallo-dependent hydrolases"/>
    <property type="match status" value="1"/>
</dbReference>
<gene>
    <name evidence="3" type="ORF">RFN28_15225</name>
</gene>